<keyword evidence="3" id="KW-1185">Reference proteome</keyword>
<reference evidence="2 3" key="1">
    <citation type="journal article" date="2020" name="Nature">
        <title>Six reference-quality genomes reveal evolution of bat adaptations.</title>
        <authorList>
            <person name="Jebb D."/>
            <person name="Huang Z."/>
            <person name="Pippel M."/>
            <person name="Hughes G.M."/>
            <person name="Lavrichenko K."/>
            <person name="Devanna P."/>
            <person name="Winkler S."/>
            <person name="Jermiin L.S."/>
            <person name="Skirmuntt E.C."/>
            <person name="Katzourakis A."/>
            <person name="Burkitt-Gray L."/>
            <person name="Ray D.A."/>
            <person name="Sullivan K.A.M."/>
            <person name="Roscito J.G."/>
            <person name="Kirilenko B.M."/>
            <person name="Davalos L.M."/>
            <person name="Corthals A.P."/>
            <person name="Power M.L."/>
            <person name="Jones G."/>
            <person name="Ransome R.D."/>
            <person name="Dechmann D.K.N."/>
            <person name="Locatelli A.G."/>
            <person name="Puechmaille S.J."/>
            <person name="Fedrigo O."/>
            <person name="Jarvis E.D."/>
            <person name="Hiller M."/>
            <person name="Vernes S.C."/>
            <person name="Myers E.W."/>
            <person name="Teeling E.C."/>
        </authorList>
    </citation>
    <scope>NUCLEOTIDE SEQUENCE [LARGE SCALE GENOMIC DNA]</scope>
    <source>
        <strain evidence="2">MRouAeg1</strain>
        <tissue evidence="2">Muscle</tissue>
    </source>
</reference>
<gene>
    <name evidence="2" type="ORF">HJG63_018328</name>
</gene>
<comment type="caution">
    <text evidence="2">The sequence shown here is derived from an EMBL/GenBank/DDBJ whole genome shotgun (WGS) entry which is preliminary data.</text>
</comment>
<dbReference type="PANTHER" id="PTHR38649">
    <property type="entry name" value="SPERMATOGENESIS-ASSOCIATED PROTEIN 33"/>
    <property type="match status" value="1"/>
</dbReference>
<feature type="region of interest" description="Disordered" evidence="1">
    <location>
        <begin position="13"/>
        <end position="87"/>
    </location>
</feature>
<dbReference type="EMBL" id="JACASE010000014">
    <property type="protein sequence ID" value="KAF6411844.1"/>
    <property type="molecule type" value="Genomic_DNA"/>
</dbReference>
<dbReference type="Proteomes" id="UP000593571">
    <property type="component" value="Unassembled WGS sequence"/>
</dbReference>
<protein>
    <submittedName>
        <fullName evidence="2">Spermatogenesis associated 33</fullName>
    </submittedName>
</protein>
<evidence type="ECO:0000313" key="3">
    <source>
        <dbReference type="Proteomes" id="UP000593571"/>
    </source>
</evidence>
<dbReference type="InterPro" id="IPR027930">
    <property type="entry name" value="DUF4609"/>
</dbReference>
<feature type="compositionally biased region" description="Polar residues" evidence="1">
    <location>
        <begin position="59"/>
        <end position="70"/>
    </location>
</feature>
<evidence type="ECO:0000256" key="1">
    <source>
        <dbReference type="SAM" id="MobiDB-lite"/>
    </source>
</evidence>
<dbReference type="GO" id="GO:0005737">
    <property type="term" value="C:cytoplasm"/>
    <property type="evidence" value="ECO:0007669"/>
    <property type="project" value="TreeGrafter"/>
</dbReference>
<name>A0A7J8CLS6_ROUAE</name>
<sequence>MDPVPEIRSIVGLIDYPYVPGEEQKKGCTCPVPEPKQRSMDRHPQESEKPPDTEPAEGFSQSRGTAQQQRPALAVEEKPDVKVKSSKKVVIPQITITTASNETLISNTIGSEEQTTIREQAEWGAYSRHRNPSTVDAYNLPTKE</sequence>
<evidence type="ECO:0000313" key="2">
    <source>
        <dbReference type="EMBL" id="KAF6411844.1"/>
    </source>
</evidence>
<dbReference type="PANTHER" id="PTHR38649:SF1">
    <property type="entry name" value="SPERMATOGENESIS-ASSOCIATED PROTEIN 33"/>
    <property type="match status" value="1"/>
</dbReference>
<dbReference type="GO" id="GO:0005634">
    <property type="term" value="C:nucleus"/>
    <property type="evidence" value="ECO:0007669"/>
    <property type="project" value="TreeGrafter"/>
</dbReference>
<proteinExistence type="predicted"/>
<dbReference type="KEGG" id="ray:107502114"/>
<feature type="compositionally biased region" description="Basic and acidic residues" evidence="1">
    <location>
        <begin position="35"/>
        <end position="52"/>
    </location>
</feature>
<accession>A0A7J8CLS6</accession>
<organism evidence="2 3">
    <name type="scientific">Rousettus aegyptiacus</name>
    <name type="common">Egyptian fruit bat</name>
    <name type="synonym">Pteropus aegyptiacus</name>
    <dbReference type="NCBI Taxonomy" id="9407"/>
    <lineage>
        <taxon>Eukaryota</taxon>
        <taxon>Metazoa</taxon>
        <taxon>Chordata</taxon>
        <taxon>Craniata</taxon>
        <taxon>Vertebrata</taxon>
        <taxon>Euteleostomi</taxon>
        <taxon>Mammalia</taxon>
        <taxon>Eutheria</taxon>
        <taxon>Laurasiatheria</taxon>
        <taxon>Chiroptera</taxon>
        <taxon>Yinpterochiroptera</taxon>
        <taxon>Pteropodoidea</taxon>
        <taxon>Pteropodidae</taxon>
        <taxon>Rousettinae</taxon>
        <taxon>Rousettus</taxon>
    </lineage>
</organism>
<dbReference type="OrthoDB" id="9838277at2759"/>
<feature type="region of interest" description="Disordered" evidence="1">
    <location>
        <begin position="122"/>
        <end position="144"/>
    </location>
</feature>
<dbReference type="Pfam" id="PF15382">
    <property type="entry name" value="DUF4609"/>
    <property type="match status" value="1"/>
</dbReference>
<dbReference type="AlphaFoldDB" id="A0A7J8CLS6"/>